<name>A0ABD2IFF0_HETSC</name>
<accession>A0ABD2IFF0</accession>
<dbReference type="PANTHER" id="PTHR11941">
    <property type="entry name" value="ENOYL-COA HYDRATASE-RELATED"/>
    <property type="match status" value="1"/>
</dbReference>
<dbReference type="AlphaFoldDB" id="A0ABD2IFF0"/>
<dbReference type="EMBL" id="JBICCN010000378">
    <property type="protein sequence ID" value="KAL3071928.1"/>
    <property type="molecule type" value="Genomic_DNA"/>
</dbReference>
<dbReference type="CDD" id="cd06558">
    <property type="entry name" value="crotonase-like"/>
    <property type="match status" value="1"/>
</dbReference>
<organism evidence="2 3">
    <name type="scientific">Heterodera schachtii</name>
    <name type="common">Sugarbeet cyst nematode worm</name>
    <name type="synonym">Tylenchus schachtii</name>
    <dbReference type="NCBI Taxonomy" id="97005"/>
    <lineage>
        <taxon>Eukaryota</taxon>
        <taxon>Metazoa</taxon>
        <taxon>Ecdysozoa</taxon>
        <taxon>Nematoda</taxon>
        <taxon>Chromadorea</taxon>
        <taxon>Rhabditida</taxon>
        <taxon>Tylenchina</taxon>
        <taxon>Tylenchomorpha</taxon>
        <taxon>Tylenchoidea</taxon>
        <taxon>Heteroderidae</taxon>
        <taxon>Heteroderinae</taxon>
        <taxon>Heterodera</taxon>
    </lineage>
</organism>
<dbReference type="InterPro" id="IPR029045">
    <property type="entry name" value="ClpP/crotonase-like_dom_sf"/>
</dbReference>
<sequence>MKMCLTGEPINASKALQSGLVAEVFPPDQLVSDAIKLGETGGGVKYYQKDDSMEKTTEFSFSVIRCETTYFTIKCTTTFKEVKEQHSGDDEGEEADEHRTKKRGILSLEDGISAEPLAKREKKQLVIPVKGKQEQQPLHAQPVPAESQLASGFEFGRSLLSAGSNQFGGIISNMGNNSEVMHGKSFGGPSFKFNPLQGTGNNDASHCFECLPQQGRAGGTHRLARIVGKSLAMKMCLTGEPINASKALQSGLVAEVFPPDQLVSDAIKLGETGGGVKYCQKDDSKEKTTEFSFSVIRCETTYFTIKCTTTFKEGKEQHSGDDEGEEADEHRTKKRGILSLEDGISAEPLAKREKKQLVIPVKLVDEGTATDEILKI</sequence>
<keyword evidence="3" id="KW-1185">Reference proteome</keyword>
<evidence type="ECO:0000256" key="1">
    <source>
        <dbReference type="SAM" id="MobiDB-lite"/>
    </source>
</evidence>
<dbReference type="InterPro" id="IPR001753">
    <property type="entry name" value="Enoyl-CoA_hydra/iso"/>
</dbReference>
<evidence type="ECO:0000313" key="3">
    <source>
        <dbReference type="Proteomes" id="UP001620645"/>
    </source>
</evidence>
<reference evidence="2 3" key="1">
    <citation type="submission" date="2024-10" db="EMBL/GenBank/DDBJ databases">
        <authorList>
            <person name="Kim D."/>
        </authorList>
    </citation>
    <scope>NUCLEOTIDE SEQUENCE [LARGE SCALE GENOMIC DNA]</scope>
    <source>
        <strain evidence="2">Taebaek</strain>
    </source>
</reference>
<evidence type="ECO:0000313" key="2">
    <source>
        <dbReference type="EMBL" id="KAL3071928.1"/>
    </source>
</evidence>
<feature type="region of interest" description="Disordered" evidence="1">
    <location>
        <begin position="314"/>
        <end position="338"/>
    </location>
</feature>
<proteinExistence type="predicted"/>
<dbReference type="Gene3D" id="3.90.226.10">
    <property type="entry name" value="2-enoyl-CoA Hydratase, Chain A, domain 1"/>
    <property type="match status" value="2"/>
</dbReference>
<dbReference type="Proteomes" id="UP001620645">
    <property type="component" value="Unassembled WGS sequence"/>
</dbReference>
<dbReference type="Pfam" id="PF00378">
    <property type="entry name" value="ECH_1"/>
    <property type="match status" value="1"/>
</dbReference>
<feature type="region of interest" description="Disordered" evidence="1">
    <location>
        <begin position="82"/>
        <end position="101"/>
    </location>
</feature>
<dbReference type="PANTHER" id="PTHR11941:SF54">
    <property type="entry name" value="ENOYL-COA HYDRATASE, MITOCHONDRIAL"/>
    <property type="match status" value="1"/>
</dbReference>
<dbReference type="SUPFAM" id="SSF52096">
    <property type="entry name" value="ClpP/crotonase"/>
    <property type="match status" value="2"/>
</dbReference>
<gene>
    <name evidence="2" type="ORF">niasHS_017221</name>
</gene>
<protein>
    <submittedName>
        <fullName evidence="2">Uncharacterized protein</fullName>
    </submittedName>
</protein>
<dbReference type="GO" id="GO:0003824">
    <property type="term" value="F:catalytic activity"/>
    <property type="evidence" value="ECO:0007669"/>
    <property type="project" value="UniProtKB-ARBA"/>
</dbReference>
<comment type="caution">
    <text evidence="2">The sequence shown here is derived from an EMBL/GenBank/DDBJ whole genome shotgun (WGS) entry which is preliminary data.</text>
</comment>